<proteinExistence type="predicted"/>
<dbReference type="EMBL" id="CP015772">
    <property type="protein sequence ID" value="ANH81826.1"/>
    <property type="molecule type" value="Genomic_DNA"/>
</dbReference>
<accession>A0A1A9I2I1</accession>
<dbReference type="AlphaFoldDB" id="A0A1A9I2I1"/>
<keyword evidence="2" id="KW-1185">Reference proteome</keyword>
<gene>
    <name evidence="1" type="ORF">A8C56_13310</name>
</gene>
<organism evidence="1 2">
    <name type="scientific">Niabella ginsenosidivorans</name>
    <dbReference type="NCBI Taxonomy" id="1176587"/>
    <lineage>
        <taxon>Bacteria</taxon>
        <taxon>Pseudomonadati</taxon>
        <taxon>Bacteroidota</taxon>
        <taxon>Chitinophagia</taxon>
        <taxon>Chitinophagales</taxon>
        <taxon>Chitinophagaceae</taxon>
        <taxon>Niabella</taxon>
    </lineage>
</organism>
<name>A0A1A9I2I1_9BACT</name>
<dbReference type="KEGG" id="nia:A8C56_13310"/>
<dbReference type="Proteomes" id="UP000077667">
    <property type="component" value="Chromosome"/>
</dbReference>
<sequence>MFVFATLFLYAAGTGSDTADKKSSPREALLYLNSLTGLQQSKWWPNVEPSLLIENLKTFTTQPFAFYEGRATNFCAYSSITYIPLTYDPMGFAKFMIALYKNGQASMGKEQFRPSKPVRQEAGLLRYKGSLDINAAGQMWFLTLADHFKGYLNFFNRRFRKGGENTFWASTNYAKFNRMLRRLFPGTIKTRGSDLFKPSIRHLPEYLEKQLQKGLVFLYLNNKKLYKKTHRRSMISTPTHYVLLTSIHTLQDGNIEFVYWDYGMKTLQQLPPGFLDNIIYGVTVWQNKTE</sequence>
<evidence type="ECO:0000313" key="2">
    <source>
        <dbReference type="Proteomes" id="UP000077667"/>
    </source>
</evidence>
<reference evidence="1 2" key="1">
    <citation type="submission" date="2016-05" db="EMBL/GenBank/DDBJ databases">
        <title>Niabella ginsenosidivorans BS26 whole genome sequencing.</title>
        <authorList>
            <person name="Im W.T."/>
            <person name="Siddiqi M.Z."/>
        </authorList>
    </citation>
    <scope>NUCLEOTIDE SEQUENCE [LARGE SCALE GENOMIC DNA]</scope>
    <source>
        <strain evidence="1 2">BS26</strain>
    </source>
</reference>
<evidence type="ECO:0000313" key="1">
    <source>
        <dbReference type="EMBL" id="ANH81826.1"/>
    </source>
</evidence>
<protein>
    <submittedName>
        <fullName evidence="1">Uncharacterized protein</fullName>
    </submittedName>
</protein>
<dbReference type="STRING" id="1176587.A8C56_13310"/>